<evidence type="ECO:0000313" key="1">
    <source>
        <dbReference type="WBParaSite" id="SCUD_0000291801-mRNA-1"/>
    </source>
</evidence>
<sequence length="37" mass="4584">MMNIHFDDIQLQHNQYLYSHSKMLNLFVNMVLHVYMD</sequence>
<accession>A0A183JJP1</accession>
<dbReference type="WBParaSite" id="SCUD_0000291801-mRNA-1">
    <property type="protein sequence ID" value="SCUD_0000291801-mRNA-1"/>
    <property type="gene ID" value="SCUD_0000291801"/>
</dbReference>
<organism evidence="1">
    <name type="scientific">Schistosoma curassoni</name>
    <dbReference type="NCBI Taxonomy" id="6186"/>
    <lineage>
        <taxon>Eukaryota</taxon>
        <taxon>Metazoa</taxon>
        <taxon>Spiralia</taxon>
        <taxon>Lophotrochozoa</taxon>
        <taxon>Platyhelminthes</taxon>
        <taxon>Trematoda</taxon>
        <taxon>Digenea</taxon>
        <taxon>Strigeidida</taxon>
        <taxon>Schistosomatoidea</taxon>
        <taxon>Schistosomatidae</taxon>
        <taxon>Schistosoma</taxon>
    </lineage>
</organism>
<protein>
    <submittedName>
        <fullName evidence="1">Uncharacterized protein</fullName>
    </submittedName>
</protein>
<reference evidence="1" key="1">
    <citation type="submission" date="2016-06" db="UniProtKB">
        <authorList>
            <consortium name="WormBaseParasite"/>
        </authorList>
    </citation>
    <scope>IDENTIFICATION</scope>
</reference>
<proteinExistence type="predicted"/>
<dbReference type="AlphaFoldDB" id="A0A183JJP1"/>
<name>A0A183JJP1_9TREM</name>